<dbReference type="PANTHER" id="PTHR12442">
    <property type="entry name" value="DYNEIN INTERMEDIATE CHAIN"/>
    <property type="match status" value="1"/>
</dbReference>
<evidence type="ECO:0000256" key="2">
    <source>
        <dbReference type="ARBA" id="ARBA00011059"/>
    </source>
</evidence>
<dbReference type="GO" id="GO:0045504">
    <property type="term" value="F:dynein heavy chain binding"/>
    <property type="evidence" value="ECO:0007669"/>
    <property type="project" value="TreeGrafter"/>
</dbReference>
<reference evidence="14" key="2">
    <citation type="submission" date="2025-09" db="UniProtKB">
        <authorList>
            <consortium name="Ensembl"/>
        </authorList>
    </citation>
    <scope>IDENTIFICATION</scope>
</reference>
<comment type="subcellular location">
    <subcellularLocation>
        <location evidence="1">Cytoplasm</location>
        <location evidence="1">Cytoskeleton</location>
        <location evidence="1">Cilium axoneme</location>
    </subcellularLocation>
</comment>
<organism evidence="14 15">
    <name type="scientific">Eptatretus burgeri</name>
    <name type="common">Inshore hagfish</name>
    <dbReference type="NCBI Taxonomy" id="7764"/>
    <lineage>
        <taxon>Eukaryota</taxon>
        <taxon>Metazoa</taxon>
        <taxon>Chordata</taxon>
        <taxon>Craniata</taxon>
        <taxon>Vertebrata</taxon>
        <taxon>Cyclostomata</taxon>
        <taxon>Myxini</taxon>
        <taxon>Myxiniformes</taxon>
        <taxon>Myxinidae</taxon>
        <taxon>Eptatretinae</taxon>
        <taxon>Eptatretus</taxon>
    </lineage>
</organism>
<evidence type="ECO:0000256" key="5">
    <source>
        <dbReference type="ARBA" id="ARBA00022701"/>
    </source>
</evidence>
<feature type="repeat" description="WD" evidence="11">
    <location>
        <begin position="239"/>
        <end position="272"/>
    </location>
</feature>
<dbReference type="GO" id="GO:0036158">
    <property type="term" value="P:outer dynein arm assembly"/>
    <property type="evidence" value="ECO:0007669"/>
    <property type="project" value="TreeGrafter"/>
</dbReference>
<keyword evidence="6" id="KW-0677">Repeat</keyword>
<evidence type="ECO:0000256" key="13">
    <source>
        <dbReference type="SAM" id="Phobius"/>
    </source>
</evidence>
<dbReference type="GO" id="GO:0005874">
    <property type="term" value="C:microtubule"/>
    <property type="evidence" value="ECO:0007669"/>
    <property type="project" value="UniProtKB-KW"/>
</dbReference>
<keyword evidence="9" id="KW-0206">Cytoskeleton</keyword>
<feature type="compositionally biased region" description="Basic residues" evidence="12">
    <location>
        <begin position="15"/>
        <end position="30"/>
    </location>
</feature>
<feature type="transmembrane region" description="Helical" evidence="13">
    <location>
        <begin position="116"/>
        <end position="142"/>
    </location>
</feature>
<keyword evidence="7" id="KW-0243">Dynein</keyword>
<feature type="compositionally biased region" description="Basic and acidic residues" evidence="12">
    <location>
        <begin position="1"/>
        <end position="14"/>
    </location>
</feature>
<evidence type="ECO:0000256" key="6">
    <source>
        <dbReference type="ARBA" id="ARBA00022737"/>
    </source>
</evidence>
<keyword evidence="10" id="KW-0966">Cell projection</keyword>
<dbReference type="GO" id="GO:0045503">
    <property type="term" value="F:dynein light chain binding"/>
    <property type="evidence" value="ECO:0007669"/>
    <property type="project" value="TreeGrafter"/>
</dbReference>
<dbReference type="GeneTree" id="ENSGT00940000156436"/>
<dbReference type="InterPro" id="IPR050687">
    <property type="entry name" value="Dynein_IC"/>
</dbReference>
<keyword evidence="5" id="KW-0493">Microtubule</keyword>
<dbReference type="Ensembl" id="ENSEBUT00000015761.1">
    <property type="protein sequence ID" value="ENSEBUP00000015185.1"/>
    <property type="gene ID" value="ENSEBUG00000009562.1"/>
</dbReference>
<proteinExistence type="inferred from homology"/>
<dbReference type="InterPro" id="IPR015943">
    <property type="entry name" value="WD40/YVTN_repeat-like_dom_sf"/>
</dbReference>
<evidence type="ECO:0000256" key="4">
    <source>
        <dbReference type="ARBA" id="ARBA00022574"/>
    </source>
</evidence>
<dbReference type="InterPro" id="IPR001680">
    <property type="entry name" value="WD40_rpt"/>
</dbReference>
<evidence type="ECO:0000313" key="14">
    <source>
        <dbReference type="Ensembl" id="ENSEBUP00000015185.1"/>
    </source>
</evidence>
<evidence type="ECO:0000256" key="8">
    <source>
        <dbReference type="ARBA" id="ARBA00023175"/>
    </source>
</evidence>
<evidence type="ECO:0000313" key="15">
    <source>
        <dbReference type="Proteomes" id="UP000694388"/>
    </source>
</evidence>
<dbReference type="SUPFAM" id="SSF50978">
    <property type="entry name" value="WD40 repeat-like"/>
    <property type="match status" value="1"/>
</dbReference>
<keyword evidence="13" id="KW-0472">Membrane</keyword>
<feature type="region of interest" description="Disordered" evidence="12">
    <location>
        <begin position="1"/>
        <end position="35"/>
    </location>
</feature>
<reference evidence="14" key="1">
    <citation type="submission" date="2025-08" db="UniProtKB">
        <authorList>
            <consortium name="Ensembl"/>
        </authorList>
    </citation>
    <scope>IDENTIFICATION</scope>
</reference>
<evidence type="ECO:0000256" key="1">
    <source>
        <dbReference type="ARBA" id="ARBA00004430"/>
    </source>
</evidence>
<dbReference type="Gene3D" id="2.130.10.10">
    <property type="entry name" value="YVTN repeat-like/Quinoprotein amine dehydrogenase"/>
    <property type="match status" value="2"/>
</dbReference>
<dbReference type="GO" id="GO:0003341">
    <property type="term" value="P:cilium movement"/>
    <property type="evidence" value="ECO:0007669"/>
    <property type="project" value="TreeGrafter"/>
</dbReference>
<dbReference type="Pfam" id="PF00400">
    <property type="entry name" value="WD40"/>
    <property type="match status" value="1"/>
</dbReference>
<dbReference type="Proteomes" id="UP000694388">
    <property type="component" value="Unplaced"/>
</dbReference>
<keyword evidence="13" id="KW-0812">Transmembrane</keyword>
<evidence type="ECO:0000256" key="9">
    <source>
        <dbReference type="ARBA" id="ARBA00023212"/>
    </source>
</evidence>
<evidence type="ECO:0000256" key="11">
    <source>
        <dbReference type="PROSITE-ProRule" id="PRU00221"/>
    </source>
</evidence>
<dbReference type="GO" id="GO:0036157">
    <property type="term" value="C:outer dynein arm"/>
    <property type="evidence" value="ECO:0007669"/>
    <property type="project" value="TreeGrafter"/>
</dbReference>
<dbReference type="PANTHER" id="PTHR12442:SF11">
    <property type="entry name" value="DYNEIN AXONEMAL INTERMEDIATE CHAIN 1"/>
    <property type="match status" value="1"/>
</dbReference>
<keyword evidence="4 11" id="KW-0853">WD repeat</keyword>
<evidence type="ECO:0000256" key="7">
    <source>
        <dbReference type="ARBA" id="ARBA00023017"/>
    </source>
</evidence>
<dbReference type="PROSITE" id="PS50082">
    <property type="entry name" value="WD_REPEATS_2"/>
    <property type="match status" value="1"/>
</dbReference>
<sequence length="424" mass="48602">DACKEEMMKNENKKERRTAKTSRRDSKKLKSTSVQSDDLSNIGKAAKIIERVVNMNADKEIAQDYRYFEDASDEFRGTTGTLLPLWLFCNEKTKKMAVTALCWYVEACIHLTSSMLFCFIIVVLPIIVFNIFIPSMFILSFIPELSIQVKWQQNNMDDNLKFFSVSSDGQIVSWTMQKVCLHHLVFFTGKYYIVRLHLPGRGTTIDLHREMDDIFLVGTEEGTIHKCSTMYSTRYMESFSAHNMAVEVVRWNYFHPNVFISCSADYSIKIWDHTSRIPLYVFNLWVPIVDVVWAPYSSTVFAAATSNGKVLVFDLAVNKYEALCQQFVAIHKKSKLTRLVFSLSEPVIAVADDRGYVATFKLSPNLRCQPKALCQQFVAIHKKSKLTRLVFSLSEPVIAVADDRGYVATFKLSPNLRCQPKVWT</sequence>
<keyword evidence="13" id="KW-1133">Transmembrane helix</keyword>
<dbReference type="AlphaFoldDB" id="A0A8C4WW62"/>
<keyword evidence="8" id="KW-0505">Motor protein</keyword>
<dbReference type="SMART" id="SM00320">
    <property type="entry name" value="WD40"/>
    <property type="match status" value="2"/>
</dbReference>
<comment type="similarity">
    <text evidence="2">Belongs to the dynein intermediate chain family.</text>
</comment>
<protein>
    <submittedName>
        <fullName evidence="14">Dynein, axonemal, intermediate chain 1, paralog 1</fullName>
    </submittedName>
</protein>
<evidence type="ECO:0000256" key="12">
    <source>
        <dbReference type="SAM" id="MobiDB-lite"/>
    </source>
</evidence>
<evidence type="ECO:0000256" key="10">
    <source>
        <dbReference type="ARBA" id="ARBA00023273"/>
    </source>
</evidence>
<evidence type="ECO:0000256" key="3">
    <source>
        <dbReference type="ARBA" id="ARBA00022490"/>
    </source>
</evidence>
<keyword evidence="15" id="KW-1185">Reference proteome</keyword>
<dbReference type="InterPro" id="IPR036322">
    <property type="entry name" value="WD40_repeat_dom_sf"/>
</dbReference>
<keyword evidence="3" id="KW-0963">Cytoplasm</keyword>
<name>A0A8C4WW62_EPTBU</name>
<accession>A0A8C4WW62</accession>